<dbReference type="Gene3D" id="3.30.1950.10">
    <property type="entry name" value="wza like domain"/>
    <property type="match status" value="1"/>
</dbReference>
<keyword evidence="6" id="KW-1185">Reference proteome</keyword>
<feature type="transmembrane region" description="Helical" evidence="3">
    <location>
        <begin position="281"/>
        <end position="303"/>
    </location>
</feature>
<feature type="domain" description="Polysaccharide export protein N-terminal" evidence="4">
    <location>
        <begin position="60"/>
        <end position="172"/>
    </location>
</feature>
<dbReference type="Proteomes" id="UP000829925">
    <property type="component" value="Chromosome"/>
</dbReference>
<dbReference type="EMBL" id="CP095053">
    <property type="protein sequence ID" value="UOR05280.1"/>
    <property type="molecule type" value="Genomic_DNA"/>
</dbReference>
<dbReference type="RefSeq" id="WP_245093404.1">
    <property type="nucleotide sequence ID" value="NZ_CP095053.1"/>
</dbReference>
<dbReference type="Pfam" id="PF02563">
    <property type="entry name" value="Poly_export"/>
    <property type="match status" value="1"/>
</dbReference>
<dbReference type="InterPro" id="IPR003715">
    <property type="entry name" value="Poly_export_N"/>
</dbReference>
<dbReference type="GO" id="GO:0015159">
    <property type="term" value="F:polysaccharide transmembrane transporter activity"/>
    <property type="evidence" value="ECO:0007669"/>
    <property type="project" value="InterPro"/>
</dbReference>
<name>A0A8T9SYI3_9BACT</name>
<keyword evidence="3" id="KW-0472">Membrane</keyword>
<accession>A0A8T9SYI3</accession>
<reference evidence="5 6" key="1">
    <citation type="submission" date="2022-04" db="EMBL/GenBank/DDBJ databases">
        <title>Hymenobacter sp. isolated from the air.</title>
        <authorList>
            <person name="Won M."/>
            <person name="Lee C.-M."/>
            <person name="Woen H.-Y."/>
            <person name="Kwon S.-W."/>
        </authorList>
    </citation>
    <scope>NUCLEOTIDE SEQUENCE [LARGE SCALE GENOMIC DNA]</scope>
    <source>
        <strain evidence="6">5413 J-13</strain>
    </source>
</reference>
<protein>
    <submittedName>
        <fullName evidence="5">Polysaccharide biosynthesis/export family protein</fullName>
    </submittedName>
</protein>
<feature type="region of interest" description="Disordered" evidence="2">
    <location>
        <begin position="98"/>
        <end position="120"/>
    </location>
</feature>
<evidence type="ECO:0000313" key="6">
    <source>
        <dbReference type="Proteomes" id="UP000829925"/>
    </source>
</evidence>
<keyword evidence="3" id="KW-1133">Transmembrane helix</keyword>
<dbReference type="AlphaFoldDB" id="A0A8T9SYI3"/>
<evidence type="ECO:0000313" key="5">
    <source>
        <dbReference type="EMBL" id="UOR05280.1"/>
    </source>
</evidence>
<keyword evidence="3" id="KW-0812">Transmembrane</keyword>
<evidence type="ECO:0000256" key="2">
    <source>
        <dbReference type="SAM" id="MobiDB-lite"/>
    </source>
</evidence>
<dbReference type="Gene3D" id="3.10.560.10">
    <property type="entry name" value="Outer membrane lipoprotein wza domain like"/>
    <property type="match status" value="1"/>
</dbReference>
<dbReference type="PANTHER" id="PTHR33619:SF3">
    <property type="entry name" value="POLYSACCHARIDE EXPORT PROTEIN GFCE-RELATED"/>
    <property type="match status" value="1"/>
</dbReference>
<evidence type="ECO:0000256" key="1">
    <source>
        <dbReference type="ARBA" id="ARBA00022729"/>
    </source>
</evidence>
<keyword evidence="1" id="KW-0732">Signal</keyword>
<sequence>MQQLSTTRRHLFFWLLCLPFALLTLLSSCTTSRVRQQNTMFRLDGTMADTSKLRRAVNRAERNYIIQPNDYLAIRVYTNEGESIIDPNGELLFGSPTGGGVRQPAGTGRQATNRGGGVQNGGTEFLVQNDGLVRLPMVGDVKLSGYTLLEADSVLKGRYNEFYQQPFVTTQVSNNRIVILGAVGGSSGQIIPLVNDNMNLIEVLALAGGIDGGAVTGIGTNRVGRADNIRLIRGDLKNPRVQVIDLTSFAGMRQANLQVEPNDIIYVEPVRRPFFEAVGDIAPLFSIVSGLAGLATTIIYLSIALRNNN</sequence>
<organism evidence="5 6">
    <name type="scientific">Hymenobacter aerilatus</name>
    <dbReference type="NCBI Taxonomy" id="2932251"/>
    <lineage>
        <taxon>Bacteria</taxon>
        <taxon>Pseudomonadati</taxon>
        <taxon>Bacteroidota</taxon>
        <taxon>Cytophagia</taxon>
        <taxon>Cytophagales</taxon>
        <taxon>Hymenobacteraceae</taxon>
        <taxon>Hymenobacter</taxon>
    </lineage>
</organism>
<gene>
    <name evidence="5" type="ORF">MUN82_20395</name>
</gene>
<dbReference type="InterPro" id="IPR049712">
    <property type="entry name" value="Poly_export"/>
</dbReference>
<evidence type="ECO:0000256" key="3">
    <source>
        <dbReference type="SAM" id="Phobius"/>
    </source>
</evidence>
<proteinExistence type="predicted"/>
<evidence type="ECO:0000259" key="4">
    <source>
        <dbReference type="Pfam" id="PF02563"/>
    </source>
</evidence>
<dbReference type="PANTHER" id="PTHR33619">
    <property type="entry name" value="POLYSACCHARIDE EXPORT PROTEIN GFCE-RELATED"/>
    <property type="match status" value="1"/>
</dbReference>
<dbReference type="KEGG" id="haei:MUN82_20395"/>